<dbReference type="PROSITE" id="PS00198">
    <property type="entry name" value="4FE4S_FER_1"/>
    <property type="match status" value="1"/>
</dbReference>
<dbReference type="PROSITE" id="PS51379">
    <property type="entry name" value="4FE4S_FER_2"/>
    <property type="match status" value="1"/>
</dbReference>
<dbReference type="Proteomes" id="UP000010797">
    <property type="component" value="Chromosome"/>
</dbReference>
<dbReference type="GO" id="GO:0005506">
    <property type="term" value="F:iron ion binding"/>
    <property type="evidence" value="ECO:0007669"/>
    <property type="project" value="UniProtKB-UniRule"/>
</dbReference>
<dbReference type="InterPro" id="IPR017900">
    <property type="entry name" value="4Fe4S_Fe_S_CS"/>
</dbReference>
<dbReference type="HOGENOM" id="CLU_139698_6_4_9"/>
<evidence type="ECO:0000256" key="1">
    <source>
        <dbReference type="ARBA" id="ARBA00022448"/>
    </source>
</evidence>
<dbReference type="EMBL" id="CP003344">
    <property type="protein sequence ID" value="AGA67757.1"/>
    <property type="molecule type" value="Genomic_DNA"/>
</dbReference>
<dbReference type="GO" id="GO:0051536">
    <property type="term" value="F:iron-sulfur cluster binding"/>
    <property type="evidence" value="ECO:0007669"/>
    <property type="project" value="UniProtKB-KW"/>
</dbReference>
<sequence length="61" mass="6440">MYAVVESSCIGCGSCEAVCPEVFRMNDEGLAEAYTNPVPAEKEESAKEAADICPVNAIVLD</sequence>
<protein>
    <recommendedName>
        <fullName evidence="6">Ferredoxin</fullName>
    </recommendedName>
</protein>
<keyword evidence="3 6" id="KW-0249">Electron transport</keyword>
<dbReference type="AlphaFoldDB" id="L0F3J9"/>
<evidence type="ECO:0000256" key="4">
    <source>
        <dbReference type="ARBA" id="ARBA00023004"/>
    </source>
</evidence>
<keyword evidence="5 6" id="KW-0411">Iron-sulfur</keyword>
<dbReference type="InterPro" id="IPR017896">
    <property type="entry name" value="4Fe4S_Fe-S-bd"/>
</dbReference>
<keyword evidence="2 6" id="KW-0479">Metal-binding</keyword>
<evidence type="ECO:0000256" key="6">
    <source>
        <dbReference type="RuleBase" id="RU368020"/>
    </source>
</evidence>
<accession>L0F3J9</accession>
<dbReference type="InterPro" id="IPR051269">
    <property type="entry name" value="Fe-S_cluster_ET"/>
</dbReference>
<proteinExistence type="predicted"/>
<evidence type="ECO:0000259" key="7">
    <source>
        <dbReference type="PROSITE" id="PS51379"/>
    </source>
</evidence>
<dbReference type="SUPFAM" id="SSF54862">
    <property type="entry name" value="4Fe-4S ferredoxins"/>
    <property type="match status" value="1"/>
</dbReference>
<dbReference type="RefSeq" id="WP_015260764.1">
    <property type="nucleotide sequence ID" value="NC_019903.1"/>
</dbReference>
<dbReference type="PRINTS" id="PR00352">
    <property type="entry name" value="3FE4SFRDOXIN"/>
</dbReference>
<dbReference type="KEGG" id="ddl:Desdi_0203"/>
<dbReference type="PANTHER" id="PTHR36923:SF3">
    <property type="entry name" value="FERREDOXIN"/>
    <property type="match status" value="1"/>
</dbReference>
<dbReference type="InterPro" id="IPR001080">
    <property type="entry name" value="3Fe4S_ferredoxin"/>
</dbReference>
<organism evidence="8 9">
    <name type="scientific">Desulfitobacterium dichloroeliminans (strain LMG P-21439 / DCA1)</name>
    <dbReference type="NCBI Taxonomy" id="871963"/>
    <lineage>
        <taxon>Bacteria</taxon>
        <taxon>Bacillati</taxon>
        <taxon>Bacillota</taxon>
        <taxon>Clostridia</taxon>
        <taxon>Eubacteriales</taxon>
        <taxon>Desulfitobacteriaceae</taxon>
        <taxon>Desulfitobacterium</taxon>
    </lineage>
</organism>
<dbReference type="OrthoDB" id="9803319at2"/>
<dbReference type="STRING" id="871963.Desdi_0203"/>
<reference evidence="9" key="1">
    <citation type="submission" date="2012-02" db="EMBL/GenBank/DDBJ databases">
        <title>Complete sequence of Desulfitobacterium dichloroeliminans LMG P-21439.</title>
        <authorList>
            <person name="Lucas S."/>
            <person name="Han J."/>
            <person name="Lapidus A."/>
            <person name="Cheng J.-F."/>
            <person name="Goodwin L."/>
            <person name="Pitluck S."/>
            <person name="Peters L."/>
            <person name="Ovchinnikova G."/>
            <person name="Teshima H."/>
            <person name="Detter J.C."/>
            <person name="Han C."/>
            <person name="Tapia R."/>
            <person name="Land M."/>
            <person name="Hauser L."/>
            <person name="Kyrpides N."/>
            <person name="Ivanova N."/>
            <person name="Pagani I."/>
            <person name="Kruse T."/>
            <person name="de Vos W.M."/>
            <person name="Boon N."/>
            <person name="Smidt H."/>
            <person name="Woyke T."/>
        </authorList>
    </citation>
    <scope>NUCLEOTIDE SEQUENCE [LARGE SCALE GENOMIC DNA]</scope>
    <source>
        <strain evidence="9">LMG P-21439 / DCA1</strain>
    </source>
</reference>
<evidence type="ECO:0000256" key="5">
    <source>
        <dbReference type="ARBA" id="ARBA00023014"/>
    </source>
</evidence>
<dbReference type="Gene3D" id="3.30.70.20">
    <property type="match status" value="1"/>
</dbReference>
<evidence type="ECO:0000313" key="9">
    <source>
        <dbReference type="Proteomes" id="UP000010797"/>
    </source>
</evidence>
<evidence type="ECO:0000256" key="3">
    <source>
        <dbReference type="ARBA" id="ARBA00022982"/>
    </source>
</evidence>
<keyword evidence="4 6" id="KW-0408">Iron</keyword>
<dbReference type="PANTHER" id="PTHR36923">
    <property type="entry name" value="FERREDOXIN"/>
    <property type="match status" value="1"/>
</dbReference>
<name>L0F3J9_DESDL</name>
<feature type="domain" description="4Fe-4S ferredoxin-type" evidence="7">
    <location>
        <begin position="1"/>
        <end position="28"/>
    </location>
</feature>
<comment type="function">
    <text evidence="6">Ferredoxins are iron-sulfur proteins that transfer electrons in a wide variety of metabolic reactions.</text>
</comment>
<dbReference type="eggNOG" id="COG1141">
    <property type="taxonomic scope" value="Bacteria"/>
</dbReference>
<keyword evidence="1 6" id="KW-0813">Transport</keyword>
<keyword evidence="9" id="KW-1185">Reference proteome</keyword>
<gene>
    <name evidence="8" type="ordered locus">Desdi_0203</name>
</gene>
<evidence type="ECO:0000256" key="2">
    <source>
        <dbReference type="ARBA" id="ARBA00022723"/>
    </source>
</evidence>
<dbReference type="GO" id="GO:0009055">
    <property type="term" value="F:electron transfer activity"/>
    <property type="evidence" value="ECO:0007669"/>
    <property type="project" value="UniProtKB-UniRule"/>
</dbReference>
<evidence type="ECO:0000313" key="8">
    <source>
        <dbReference type="EMBL" id="AGA67757.1"/>
    </source>
</evidence>
<dbReference type="Pfam" id="PF13370">
    <property type="entry name" value="Fer4_13"/>
    <property type="match status" value="1"/>
</dbReference>